<dbReference type="EMBL" id="JANKHO010000446">
    <property type="protein sequence ID" value="KAJ3509840.1"/>
    <property type="molecule type" value="Genomic_DNA"/>
</dbReference>
<feature type="region of interest" description="Disordered" evidence="1">
    <location>
        <begin position="53"/>
        <end position="73"/>
    </location>
</feature>
<accession>A0A9W8K1Z5</accession>
<reference evidence="3" key="1">
    <citation type="submission" date="2022-07" db="EMBL/GenBank/DDBJ databases">
        <title>Genome Sequence of Agrocybe chaxingu.</title>
        <authorList>
            <person name="Buettner E."/>
        </authorList>
    </citation>
    <scope>NUCLEOTIDE SEQUENCE</scope>
    <source>
        <strain evidence="3">MP-N11</strain>
    </source>
</reference>
<keyword evidence="2" id="KW-0732">Signal</keyword>
<dbReference type="Proteomes" id="UP001148786">
    <property type="component" value="Unassembled WGS sequence"/>
</dbReference>
<feature type="compositionally biased region" description="Basic and acidic residues" evidence="1">
    <location>
        <begin position="62"/>
        <end position="73"/>
    </location>
</feature>
<evidence type="ECO:0000256" key="1">
    <source>
        <dbReference type="SAM" id="MobiDB-lite"/>
    </source>
</evidence>
<gene>
    <name evidence="3" type="ORF">NLJ89_g5002</name>
</gene>
<evidence type="ECO:0000313" key="4">
    <source>
        <dbReference type="Proteomes" id="UP001148786"/>
    </source>
</evidence>
<feature type="signal peptide" evidence="2">
    <location>
        <begin position="1"/>
        <end position="19"/>
    </location>
</feature>
<organism evidence="3 4">
    <name type="scientific">Agrocybe chaxingu</name>
    <dbReference type="NCBI Taxonomy" id="84603"/>
    <lineage>
        <taxon>Eukaryota</taxon>
        <taxon>Fungi</taxon>
        <taxon>Dikarya</taxon>
        <taxon>Basidiomycota</taxon>
        <taxon>Agaricomycotina</taxon>
        <taxon>Agaricomycetes</taxon>
        <taxon>Agaricomycetidae</taxon>
        <taxon>Agaricales</taxon>
        <taxon>Agaricineae</taxon>
        <taxon>Strophariaceae</taxon>
        <taxon>Agrocybe</taxon>
    </lineage>
</organism>
<dbReference type="AlphaFoldDB" id="A0A9W8K1Z5"/>
<comment type="caution">
    <text evidence="3">The sequence shown here is derived from an EMBL/GenBank/DDBJ whole genome shotgun (WGS) entry which is preliminary data.</text>
</comment>
<name>A0A9W8K1Z5_9AGAR</name>
<feature type="chain" id="PRO_5040863819" evidence="2">
    <location>
        <begin position="20"/>
        <end position="73"/>
    </location>
</feature>
<evidence type="ECO:0000313" key="3">
    <source>
        <dbReference type="EMBL" id="KAJ3509840.1"/>
    </source>
</evidence>
<sequence length="73" mass="8032">MKFLIPAASLLCALSTVAAQTFTATRIYHTIIPEWPYLVDRTTLITWTAYPAPTPAPGEGPKGPRDFIAKEEN</sequence>
<proteinExistence type="predicted"/>
<evidence type="ECO:0000256" key="2">
    <source>
        <dbReference type="SAM" id="SignalP"/>
    </source>
</evidence>
<keyword evidence="4" id="KW-1185">Reference proteome</keyword>
<protein>
    <submittedName>
        <fullName evidence="3">Uncharacterized protein</fullName>
    </submittedName>
</protein>